<protein>
    <submittedName>
        <fullName evidence="2">Uncharacterized protein</fullName>
    </submittedName>
</protein>
<accession>A0A3A6Q8X5</accession>
<feature type="transmembrane region" description="Helical" evidence="1">
    <location>
        <begin position="151"/>
        <end position="171"/>
    </location>
</feature>
<feature type="transmembrane region" description="Helical" evidence="1">
    <location>
        <begin position="215"/>
        <end position="239"/>
    </location>
</feature>
<feature type="transmembrane region" description="Helical" evidence="1">
    <location>
        <begin position="118"/>
        <end position="139"/>
    </location>
</feature>
<organism evidence="2 3">
    <name type="scientific">Halonotius pteroides</name>
    <dbReference type="NCBI Taxonomy" id="268735"/>
    <lineage>
        <taxon>Archaea</taxon>
        <taxon>Methanobacteriati</taxon>
        <taxon>Methanobacteriota</taxon>
        <taxon>Stenosarchaea group</taxon>
        <taxon>Halobacteria</taxon>
        <taxon>Halobacteriales</taxon>
        <taxon>Haloferacaceae</taxon>
        <taxon>Halonotius</taxon>
    </lineage>
</organism>
<evidence type="ECO:0000313" key="2">
    <source>
        <dbReference type="EMBL" id="RJX49238.1"/>
    </source>
</evidence>
<keyword evidence="1" id="KW-0472">Membrane</keyword>
<proteinExistence type="predicted"/>
<gene>
    <name evidence="2" type="ORF">DP106_09470</name>
</gene>
<keyword evidence="1" id="KW-1133">Transmembrane helix</keyword>
<dbReference type="Proteomes" id="UP000281564">
    <property type="component" value="Unassembled WGS sequence"/>
</dbReference>
<feature type="transmembrane region" description="Helical" evidence="1">
    <location>
        <begin position="44"/>
        <end position="66"/>
    </location>
</feature>
<sequence length="245" mass="26141">MGAIRIDLLRLHETWMEVVFPRQLDPGHVLGKWKPETGVQTAGYYFWAAVGLPLVLIGYPLLLVGYGTRFYAVKLDSAATRLGILGAVLVSVVVWGVLSAVASYQFGTVGTVSLNAEGFLAVVAASVVATVSAVLAVLFSRVGGRGTSVLLAYPAAMTALFLPPVVAALFVETLQQTIFPASEQLAITILDEILFVGGLNEIIRERFTLEGTGYVLMWLSLSVPLGWFLGGLVAFANIIRPKDGS</sequence>
<name>A0A3A6Q8X5_9EURY</name>
<evidence type="ECO:0000256" key="1">
    <source>
        <dbReference type="SAM" id="Phobius"/>
    </source>
</evidence>
<feature type="transmembrane region" description="Helical" evidence="1">
    <location>
        <begin position="78"/>
        <end position="98"/>
    </location>
</feature>
<evidence type="ECO:0000313" key="3">
    <source>
        <dbReference type="Proteomes" id="UP000281564"/>
    </source>
</evidence>
<comment type="caution">
    <text evidence="2">The sequence shown here is derived from an EMBL/GenBank/DDBJ whole genome shotgun (WGS) entry which is preliminary data.</text>
</comment>
<keyword evidence="3" id="KW-1185">Reference proteome</keyword>
<dbReference type="EMBL" id="QMDW01000012">
    <property type="protein sequence ID" value="RJX49238.1"/>
    <property type="molecule type" value="Genomic_DNA"/>
</dbReference>
<keyword evidence="1" id="KW-0812">Transmembrane</keyword>
<dbReference type="AlphaFoldDB" id="A0A3A6Q8X5"/>
<reference evidence="2 3" key="1">
    <citation type="submission" date="2018-06" db="EMBL/GenBank/DDBJ databases">
        <title>Halonotius sp. F13-13 a new haloarchaeeon isolated from a solar saltern from Isla Cristina, Huelva, Spain.</title>
        <authorList>
            <person name="Duran-Viseras A."/>
            <person name="Sanchez-Porro C."/>
            <person name="Ventosa A."/>
        </authorList>
    </citation>
    <scope>NUCLEOTIDE SEQUENCE [LARGE SCALE GENOMIC DNA]</scope>
    <source>
        <strain evidence="2 3">CECT 7525</strain>
    </source>
</reference>
<dbReference type="OrthoDB" id="156475at2157"/>